<evidence type="ECO:0000313" key="2">
    <source>
        <dbReference type="Proteomes" id="UP000198988"/>
    </source>
</evidence>
<organism evidence="1 2">
    <name type="scientific">Bathymodiolus azoricus thioautotrophic gill symbiont</name>
    <dbReference type="NCBI Taxonomy" id="235205"/>
    <lineage>
        <taxon>Bacteria</taxon>
        <taxon>Pseudomonadati</taxon>
        <taxon>Pseudomonadota</taxon>
        <taxon>Gammaproteobacteria</taxon>
        <taxon>sulfur-oxidizing symbionts</taxon>
    </lineage>
</organism>
<accession>A0A1H6MTJ4</accession>
<gene>
    <name evidence="1" type="ORF">BAZSYMA_ACONTIG00685_5</name>
</gene>
<dbReference type="EMBL" id="CDSC02000504">
    <property type="protein sequence ID" value="SEI05379.1"/>
    <property type="molecule type" value="Genomic_DNA"/>
</dbReference>
<dbReference type="Proteomes" id="UP000198988">
    <property type="component" value="Unassembled WGS sequence"/>
</dbReference>
<evidence type="ECO:0000313" key="1">
    <source>
        <dbReference type="EMBL" id="SEI05379.1"/>
    </source>
</evidence>
<protein>
    <submittedName>
        <fullName evidence="1">Uncharacterized protein</fullName>
    </submittedName>
</protein>
<sequence length="39" mass="4751">MTQEGYLEELRSGVQMNFGDLIEFIDENYNHTPRIIYKW</sequence>
<proteinExistence type="predicted"/>
<dbReference type="AlphaFoldDB" id="A0A1H6MTJ4"/>
<name>A0A1H6MTJ4_9GAMM</name>
<reference evidence="2" key="1">
    <citation type="submission" date="2016-06" db="EMBL/GenBank/DDBJ databases">
        <authorList>
            <person name="Petersen J."/>
            <person name="Sayavedra L."/>
        </authorList>
    </citation>
    <scope>NUCLEOTIDE SEQUENCE [LARGE SCALE GENOMIC DNA]</scope>
    <source>
        <strain evidence="2">BazSymA</strain>
    </source>
</reference>